<dbReference type="EMBL" id="ADAS02000010">
    <property type="protein sequence ID" value="OAV97947.1"/>
    <property type="molecule type" value="Genomic_DNA"/>
</dbReference>
<dbReference type="VEuPathDB" id="FungiDB:PTTG_25888"/>
<evidence type="ECO:0000313" key="4">
    <source>
        <dbReference type="Proteomes" id="UP000005240"/>
    </source>
</evidence>
<reference evidence="2" key="2">
    <citation type="submission" date="2016-05" db="EMBL/GenBank/DDBJ databases">
        <title>Comparative analysis highlights variable genome content of wheat rusts and divergence of the mating loci.</title>
        <authorList>
            <person name="Cuomo C.A."/>
            <person name="Bakkeren G."/>
            <person name="Szabo L."/>
            <person name="Khalil H."/>
            <person name="Joly D."/>
            <person name="Goldberg J."/>
            <person name="Young S."/>
            <person name="Zeng Q."/>
            <person name="Fellers J."/>
        </authorList>
    </citation>
    <scope>NUCLEOTIDE SEQUENCE [LARGE SCALE GENOMIC DNA]</scope>
    <source>
        <strain evidence="2">1-1 BBBD Race 1</strain>
    </source>
</reference>
<proteinExistence type="predicted"/>
<accession>A0A0C4EQW0</accession>
<reference evidence="2" key="1">
    <citation type="submission" date="2009-11" db="EMBL/GenBank/DDBJ databases">
        <authorList>
            <consortium name="The Broad Institute Genome Sequencing Platform"/>
            <person name="Ward D."/>
            <person name="Feldgarden M."/>
            <person name="Earl A."/>
            <person name="Young S.K."/>
            <person name="Zeng Q."/>
            <person name="Koehrsen M."/>
            <person name="Alvarado L."/>
            <person name="Berlin A."/>
            <person name="Bochicchio J."/>
            <person name="Borenstein D."/>
            <person name="Chapman S.B."/>
            <person name="Chen Z."/>
            <person name="Engels R."/>
            <person name="Freedman E."/>
            <person name="Gellesch M."/>
            <person name="Goldberg J."/>
            <person name="Griggs A."/>
            <person name="Gujja S."/>
            <person name="Heilman E."/>
            <person name="Heiman D."/>
            <person name="Hepburn T."/>
            <person name="Howarth C."/>
            <person name="Jen D."/>
            <person name="Larson L."/>
            <person name="Lewis B."/>
            <person name="Mehta T."/>
            <person name="Park D."/>
            <person name="Pearson M."/>
            <person name="Roberts A."/>
            <person name="Saif S."/>
            <person name="Shea T."/>
            <person name="Shenoy N."/>
            <person name="Sisk P."/>
            <person name="Stolte C."/>
            <person name="Sykes S."/>
            <person name="Thomson T."/>
            <person name="Walk T."/>
            <person name="White J."/>
            <person name="Yandava C."/>
            <person name="Izard J."/>
            <person name="Baranova O.V."/>
            <person name="Blanton J.M."/>
            <person name="Tanner A.C."/>
            <person name="Dewhirst F.E."/>
            <person name="Haas B."/>
            <person name="Nusbaum C."/>
            <person name="Birren B."/>
        </authorList>
    </citation>
    <scope>NUCLEOTIDE SEQUENCE [LARGE SCALE GENOMIC DNA]</scope>
    <source>
        <strain evidence="2">1-1 BBBD Race 1</strain>
    </source>
</reference>
<keyword evidence="4" id="KW-1185">Reference proteome</keyword>
<dbReference type="Proteomes" id="UP000005240">
    <property type="component" value="Unassembled WGS sequence"/>
</dbReference>
<protein>
    <submittedName>
        <fullName evidence="2 3">Uncharacterized protein</fullName>
    </submittedName>
</protein>
<reference evidence="3" key="4">
    <citation type="submission" date="2025-05" db="UniProtKB">
        <authorList>
            <consortium name="EnsemblFungi"/>
        </authorList>
    </citation>
    <scope>IDENTIFICATION</scope>
    <source>
        <strain evidence="3">isolate 1-1 / race 1 (BBBD)</strain>
    </source>
</reference>
<evidence type="ECO:0000313" key="2">
    <source>
        <dbReference type="EMBL" id="OAV97947.1"/>
    </source>
</evidence>
<evidence type="ECO:0000256" key="1">
    <source>
        <dbReference type="SAM" id="MobiDB-lite"/>
    </source>
</evidence>
<organism evidence="2">
    <name type="scientific">Puccinia triticina (isolate 1-1 / race 1 (BBBD))</name>
    <name type="common">Brown leaf rust fungus</name>
    <dbReference type="NCBI Taxonomy" id="630390"/>
    <lineage>
        <taxon>Eukaryota</taxon>
        <taxon>Fungi</taxon>
        <taxon>Dikarya</taxon>
        <taxon>Basidiomycota</taxon>
        <taxon>Pucciniomycotina</taxon>
        <taxon>Pucciniomycetes</taxon>
        <taxon>Pucciniales</taxon>
        <taxon>Pucciniaceae</taxon>
        <taxon>Puccinia</taxon>
    </lineage>
</organism>
<evidence type="ECO:0000313" key="3">
    <source>
        <dbReference type="EnsemblFungi" id="PTTG_25888-t43_1-p1"/>
    </source>
</evidence>
<name>A0A0C4EQW0_PUCT1</name>
<dbReference type="EnsemblFungi" id="PTTG_25888-t43_1">
    <property type="protein sequence ID" value="PTTG_25888-t43_1-p1"/>
    <property type="gene ID" value="PTTG_25888"/>
</dbReference>
<feature type="region of interest" description="Disordered" evidence="1">
    <location>
        <begin position="51"/>
        <end position="109"/>
    </location>
</feature>
<gene>
    <name evidence="2" type="ORF">PTTG_25888</name>
</gene>
<dbReference type="AlphaFoldDB" id="A0A0C4EQW0"/>
<dbReference type="OMA" id="LMAPNSI"/>
<sequence>MCGPGSSCLELLDNQVDEFRPTNTPGPLSIAFFFLGFILINQSIRRLFPSRAEDRNNNNGLPREPKSDELDAKEEEDEDEQDGAASKDLMRMTLARNEHPSSQHPQITHNRFVASESPARSLLPDPLSISSPLMAPNSIGLPNTWVDSHRNIIQPIHSSDFTSQAAQHFAEITDSCSESTTSA</sequence>
<dbReference type="OrthoDB" id="2501222at2759"/>
<feature type="compositionally biased region" description="Acidic residues" evidence="1">
    <location>
        <begin position="71"/>
        <end position="82"/>
    </location>
</feature>
<reference evidence="3 4" key="3">
    <citation type="journal article" date="2017" name="G3 (Bethesda)">
        <title>Comparative analysis highlights variable genome content of wheat rusts and divergence of the mating loci.</title>
        <authorList>
            <person name="Cuomo C.A."/>
            <person name="Bakkeren G."/>
            <person name="Khalil H.B."/>
            <person name="Panwar V."/>
            <person name="Joly D."/>
            <person name="Linning R."/>
            <person name="Sakthikumar S."/>
            <person name="Song X."/>
            <person name="Adiconis X."/>
            <person name="Fan L."/>
            <person name="Goldberg J.M."/>
            <person name="Levin J.Z."/>
            <person name="Young S."/>
            <person name="Zeng Q."/>
            <person name="Anikster Y."/>
            <person name="Bruce M."/>
            <person name="Wang M."/>
            <person name="Yin C."/>
            <person name="McCallum B."/>
            <person name="Szabo L.J."/>
            <person name="Hulbert S."/>
            <person name="Chen X."/>
            <person name="Fellers J.P."/>
        </authorList>
    </citation>
    <scope>NUCLEOTIDE SEQUENCE</scope>
    <source>
        <strain evidence="3">isolate 1-1 / race 1 (BBBD)</strain>
        <strain evidence="4">Isolate 1-1 / race 1 (BBBD)</strain>
    </source>
</reference>